<evidence type="ECO:0000313" key="1">
    <source>
        <dbReference type="EMBL" id="KAI3684302.1"/>
    </source>
</evidence>
<dbReference type="Proteomes" id="UP001055879">
    <property type="component" value="Linkage Group LG12"/>
</dbReference>
<name>A0ACB8YFK7_ARCLA</name>
<dbReference type="EMBL" id="CM042058">
    <property type="protein sequence ID" value="KAI3684302.1"/>
    <property type="molecule type" value="Genomic_DNA"/>
</dbReference>
<reference evidence="2" key="1">
    <citation type="journal article" date="2022" name="Mol. Ecol. Resour.">
        <title>The genomes of chicory, endive, great burdock and yacon provide insights into Asteraceae palaeo-polyploidization history and plant inulin production.</title>
        <authorList>
            <person name="Fan W."/>
            <person name="Wang S."/>
            <person name="Wang H."/>
            <person name="Wang A."/>
            <person name="Jiang F."/>
            <person name="Liu H."/>
            <person name="Zhao H."/>
            <person name="Xu D."/>
            <person name="Zhang Y."/>
        </authorList>
    </citation>
    <scope>NUCLEOTIDE SEQUENCE [LARGE SCALE GENOMIC DNA]</scope>
    <source>
        <strain evidence="2">cv. Niubang</strain>
    </source>
</reference>
<keyword evidence="2" id="KW-1185">Reference proteome</keyword>
<gene>
    <name evidence="1" type="ORF">L6452_33524</name>
</gene>
<reference evidence="1 2" key="2">
    <citation type="journal article" date="2022" name="Mol. Ecol. Resour.">
        <title>The genomes of chicory, endive, great burdock and yacon provide insights into Asteraceae paleo-polyploidization history and plant inulin production.</title>
        <authorList>
            <person name="Fan W."/>
            <person name="Wang S."/>
            <person name="Wang H."/>
            <person name="Wang A."/>
            <person name="Jiang F."/>
            <person name="Liu H."/>
            <person name="Zhao H."/>
            <person name="Xu D."/>
            <person name="Zhang Y."/>
        </authorList>
    </citation>
    <scope>NUCLEOTIDE SEQUENCE [LARGE SCALE GENOMIC DNA]</scope>
    <source>
        <strain evidence="2">cv. Niubang</strain>
    </source>
</reference>
<proteinExistence type="predicted"/>
<comment type="caution">
    <text evidence="1">The sequence shown here is derived from an EMBL/GenBank/DDBJ whole genome shotgun (WGS) entry which is preliminary data.</text>
</comment>
<sequence length="237" mass="27457">MAVGILAIHLLALFAPFTFTWPSLWAAFWSYVLFEICGITLGYHRILAHHNITTDTLNLRKIHTLPPSGFGLVIWDGSSIVATLLKRWVALISFGEGWHNNHHAFEYSARHGLEWWQIDLGWYMIRFLEAVGLATNIKVCQLMSRNLRNCLLPITSSSDILLSQIFPRDFDLERNSRVNVVERIGTEGYNWIWRRELRGGRESNEVEQMLTIMDSVDIIESEDIWWWSLNPDGVFLV</sequence>
<evidence type="ECO:0000313" key="2">
    <source>
        <dbReference type="Proteomes" id="UP001055879"/>
    </source>
</evidence>
<organism evidence="1 2">
    <name type="scientific">Arctium lappa</name>
    <name type="common">Greater burdock</name>
    <name type="synonym">Lappa major</name>
    <dbReference type="NCBI Taxonomy" id="4217"/>
    <lineage>
        <taxon>Eukaryota</taxon>
        <taxon>Viridiplantae</taxon>
        <taxon>Streptophyta</taxon>
        <taxon>Embryophyta</taxon>
        <taxon>Tracheophyta</taxon>
        <taxon>Spermatophyta</taxon>
        <taxon>Magnoliopsida</taxon>
        <taxon>eudicotyledons</taxon>
        <taxon>Gunneridae</taxon>
        <taxon>Pentapetalae</taxon>
        <taxon>asterids</taxon>
        <taxon>campanulids</taxon>
        <taxon>Asterales</taxon>
        <taxon>Asteraceae</taxon>
        <taxon>Carduoideae</taxon>
        <taxon>Cardueae</taxon>
        <taxon>Arctiinae</taxon>
        <taxon>Arctium</taxon>
    </lineage>
</organism>
<accession>A0ACB8YFK7</accession>
<protein>
    <submittedName>
        <fullName evidence="1">Uncharacterized protein</fullName>
    </submittedName>
</protein>